<accession>A0A3L6E0W0</accession>
<reference evidence="2" key="1">
    <citation type="journal article" date="2018" name="Nat. Genet.">
        <title>Extensive intraspecific gene order and gene structural variations between Mo17 and other maize genomes.</title>
        <authorList>
            <person name="Sun S."/>
            <person name="Zhou Y."/>
            <person name="Chen J."/>
            <person name="Shi J."/>
            <person name="Zhao H."/>
            <person name="Zhao H."/>
            <person name="Song W."/>
            <person name="Zhang M."/>
            <person name="Cui Y."/>
            <person name="Dong X."/>
            <person name="Liu H."/>
            <person name="Ma X."/>
            <person name="Jiao Y."/>
            <person name="Wang B."/>
            <person name="Wei X."/>
            <person name="Stein J.C."/>
            <person name="Glaubitz J.C."/>
            <person name="Lu F."/>
            <person name="Yu G."/>
            <person name="Liang C."/>
            <person name="Fengler K."/>
            <person name="Li B."/>
            <person name="Rafalski A."/>
            <person name="Schnable P.S."/>
            <person name="Ware D.H."/>
            <person name="Buckler E.S."/>
            <person name="Lai J."/>
        </authorList>
    </citation>
    <scope>NUCLEOTIDE SEQUENCE [LARGE SCALE GENOMIC DNA]</scope>
    <source>
        <tissue evidence="2">Seedling</tissue>
    </source>
</reference>
<protein>
    <submittedName>
        <fullName evidence="2">Uncharacterized protein</fullName>
    </submittedName>
</protein>
<evidence type="ECO:0000313" key="2">
    <source>
        <dbReference type="EMBL" id="PWZ14516.1"/>
    </source>
</evidence>
<name>A0A3L6E0W0_MAIZE</name>
<feature type="region of interest" description="Disordered" evidence="1">
    <location>
        <begin position="36"/>
        <end position="74"/>
    </location>
</feature>
<organism evidence="2">
    <name type="scientific">Zea mays</name>
    <name type="common">Maize</name>
    <dbReference type="NCBI Taxonomy" id="4577"/>
    <lineage>
        <taxon>Eukaryota</taxon>
        <taxon>Viridiplantae</taxon>
        <taxon>Streptophyta</taxon>
        <taxon>Embryophyta</taxon>
        <taxon>Tracheophyta</taxon>
        <taxon>Spermatophyta</taxon>
        <taxon>Magnoliopsida</taxon>
        <taxon>Liliopsida</taxon>
        <taxon>Poales</taxon>
        <taxon>Poaceae</taxon>
        <taxon>PACMAD clade</taxon>
        <taxon>Panicoideae</taxon>
        <taxon>Andropogonodae</taxon>
        <taxon>Andropogoneae</taxon>
        <taxon>Tripsacinae</taxon>
        <taxon>Zea</taxon>
    </lineage>
</organism>
<evidence type="ECO:0000256" key="1">
    <source>
        <dbReference type="SAM" id="MobiDB-lite"/>
    </source>
</evidence>
<proteinExistence type="predicted"/>
<dbReference type="AlphaFoldDB" id="A0A3L6E0W0"/>
<dbReference type="EMBL" id="NCVQ01000008">
    <property type="protein sequence ID" value="PWZ14516.1"/>
    <property type="molecule type" value="Genomic_DNA"/>
</dbReference>
<comment type="caution">
    <text evidence="2">The sequence shown here is derived from an EMBL/GenBank/DDBJ whole genome shotgun (WGS) entry which is preliminary data.</text>
</comment>
<dbReference type="Proteomes" id="UP000251960">
    <property type="component" value="Chromosome 7"/>
</dbReference>
<gene>
    <name evidence="2" type="ORF">Zm00014a_021073</name>
</gene>
<sequence>MVASSVAFVVSGSFTPRSGRKPSPVQLSRVRRLHPAELSLSSQSRGDAGVNPCTQAHAAEPPLVSQAPKAPQCA</sequence>